<reference evidence="6" key="1">
    <citation type="journal article" date="2020" name="mSystems">
        <title>Genome- and Community-Level Interaction Insights into Carbon Utilization and Element Cycling Functions of Hydrothermarchaeota in Hydrothermal Sediment.</title>
        <authorList>
            <person name="Zhou Z."/>
            <person name="Liu Y."/>
            <person name="Xu W."/>
            <person name="Pan J."/>
            <person name="Luo Z.H."/>
            <person name="Li M."/>
        </authorList>
    </citation>
    <scope>NUCLEOTIDE SEQUENCE [LARGE SCALE GENOMIC DNA]</scope>
    <source>
        <strain evidence="6">HyVt-503</strain>
    </source>
</reference>
<keyword evidence="5" id="KW-0460">Magnesium</keyword>
<keyword evidence="6" id="KW-0436">Ligase</keyword>
<keyword evidence="2 4" id="KW-0547">Nucleotide-binding</keyword>
<comment type="catalytic activity">
    <reaction evidence="5">
        <text>(6S)-5-formyl-5,6,7,8-tetrahydrofolate + ATP = (6R)-5,10-methenyltetrahydrofolate + ADP + phosphate</text>
        <dbReference type="Rhea" id="RHEA:10488"/>
        <dbReference type="ChEBI" id="CHEBI:30616"/>
        <dbReference type="ChEBI" id="CHEBI:43474"/>
        <dbReference type="ChEBI" id="CHEBI:57455"/>
        <dbReference type="ChEBI" id="CHEBI:57457"/>
        <dbReference type="ChEBI" id="CHEBI:456216"/>
        <dbReference type="EC" id="6.3.3.2"/>
    </reaction>
</comment>
<evidence type="ECO:0000256" key="1">
    <source>
        <dbReference type="ARBA" id="ARBA00010638"/>
    </source>
</evidence>
<gene>
    <name evidence="6" type="ORF">ENJ63_02520</name>
</gene>
<dbReference type="EC" id="6.3.3.2" evidence="5"/>
<evidence type="ECO:0000256" key="5">
    <source>
        <dbReference type="RuleBase" id="RU361279"/>
    </source>
</evidence>
<proteinExistence type="inferred from homology"/>
<evidence type="ECO:0000313" key="6">
    <source>
        <dbReference type="EMBL" id="HFC46737.1"/>
    </source>
</evidence>
<dbReference type="InterPro" id="IPR037171">
    <property type="entry name" value="NagB/RpiA_transferase-like"/>
</dbReference>
<dbReference type="GO" id="GO:0035999">
    <property type="term" value="P:tetrahydrofolate interconversion"/>
    <property type="evidence" value="ECO:0007669"/>
    <property type="project" value="TreeGrafter"/>
</dbReference>
<dbReference type="GO" id="GO:0005524">
    <property type="term" value="F:ATP binding"/>
    <property type="evidence" value="ECO:0007669"/>
    <property type="project" value="UniProtKB-KW"/>
</dbReference>
<dbReference type="Proteomes" id="UP000885797">
    <property type="component" value="Unassembled WGS sequence"/>
</dbReference>
<comment type="caution">
    <text evidence="6">The sequence shown here is derived from an EMBL/GenBank/DDBJ whole genome shotgun (WGS) entry which is preliminary data.</text>
</comment>
<feature type="binding site" evidence="4">
    <location>
        <begin position="2"/>
        <end position="6"/>
    </location>
    <ligand>
        <name>ATP</name>
        <dbReference type="ChEBI" id="CHEBI:30616"/>
    </ligand>
</feature>
<dbReference type="PIRSF" id="PIRSF006806">
    <property type="entry name" value="FTHF_cligase"/>
    <property type="match status" value="1"/>
</dbReference>
<dbReference type="Gene3D" id="3.40.50.10420">
    <property type="entry name" value="NagB/RpiA/CoA transferase-like"/>
    <property type="match status" value="1"/>
</dbReference>
<sequence>MKSDVRRQALRLRDGLTEQERRTKSKIITERLISLETYQKAQSPMFYASFRSEVITIDLIVARLAKGLPVILPLTLVDERRLVPYMITSMEKDVKRGAYGILEPDPAKASPFRPSDLDLVLVPGSVFDKNCTRHGYGGGFYDRFLAEEAPQATRIALAYSCQLFDRVESEPHDQKMDLIITETETIWCRTRH</sequence>
<dbReference type="InterPro" id="IPR002698">
    <property type="entry name" value="FTHF_cligase"/>
</dbReference>
<dbReference type="NCBIfam" id="TIGR02727">
    <property type="entry name" value="MTHFS_bact"/>
    <property type="match status" value="1"/>
</dbReference>
<dbReference type="PANTHER" id="PTHR23407:SF1">
    <property type="entry name" value="5-FORMYLTETRAHYDROFOLATE CYCLO-LIGASE"/>
    <property type="match status" value="1"/>
</dbReference>
<evidence type="ECO:0000256" key="4">
    <source>
        <dbReference type="PIRSR" id="PIRSR006806-1"/>
    </source>
</evidence>
<comment type="similarity">
    <text evidence="1 5">Belongs to the 5-formyltetrahydrofolate cyclo-ligase family.</text>
</comment>
<keyword evidence="5" id="KW-0479">Metal-binding</keyword>
<feature type="binding site" evidence="4">
    <location>
        <position position="53"/>
    </location>
    <ligand>
        <name>substrate</name>
    </ligand>
</feature>
<organism evidence="6">
    <name type="scientific">Dissulfuribacter thermophilus</name>
    <dbReference type="NCBI Taxonomy" id="1156395"/>
    <lineage>
        <taxon>Bacteria</taxon>
        <taxon>Pseudomonadati</taxon>
        <taxon>Thermodesulfobacteriota</taxon>
        <taxon>Dissulfuribacteria</taxon>
        <taxon>Dissulfuribacterales</taxon>
        <taxon>Dissulfuribacteraceae</taxon>
        <taxon>Dissulfuribacter</taxon>
    </lineage>
</organism>
<name>A0A7V2WSN1_9BACT</name>
<comment type="cofactor">
    <cofactor evidence="5">
        <name>Mg(2+)</name>
        <dbReference type="ChEBI" id="CHEBI:18420"/>
    </cofactor>
</comment>
<dbReference type="AlphaFoldDB" id="A0A7V2WSN1"/>
<dbReference type="SUPFAM" id="SSF100950">
    <property type="entry name" value="NagB/RpiA/CoA transferase-like"/>
    <property type="match status" value="1"/>
</dbReference>
<dbReference type="GO" id="GO:0030272">
    <property type="term" value="F:5-formyltetrahydrofolate cyclo-ligase activity"/>
    <property type="evidence" value="ECO:0007669"/>
    <property type="project" value="UniProtKB-EC"/>
</dbReference>
<accession>A0A7V2WSN1</accession>
<evidence type="ECO:0000256" key="3">
    <source>
        <dbReference type="ARBA" id="ARBA00022840"/>
    </source>
</evidence>
<dbReference type="PANTHER" id="PTHR23407">
    <property type="entry name" value="ATPASE INHIBITOR/5-FORMYLTETRAHYDROFOLATE CYCLO-LIGASE"/>
    <property type="match status" value="1"/>
</dbReference>
<keyword evidence="3 4" id="KW-0067">ATP-binding</keyword>
<feature type="binding site" evidence="4">
    <location>
        <begin position="133"/>
        <end position="141"/>
    </location>
    <ligand>
        <name>ATP</name>
        <dbReference type="ChEBI" id="CHEBI:30616"/>
    </ligand>
</feature>
<dbReference type="EMBL" id="DRND01000208">
    <property type="protein sequence ID" value="HFC46737.1"/>
    <property type="molecule type" value="Genomic_DNA"/>
</dbReference>
<evidence type="ECO:0000256" key="2">
    <source>
        <dbReference type="ARBA" id="ARBA00022741"/>
    </source>
</evidence>
<dbReference type="InterPro" id="IPR024185">
    <property type="entry name" value="FTHF_cligase-like_sf"/>
</dbReference>
<dbReference type="GO" id="GO:0046872">
    <property type="term" value="F:metal ion binding"/>
    <property type="evidence" value="ECO:0007669"/>
    <property type="project" value="UniProtKB-KW"/>
</dbReference>
<dbReference type="Pfam" id="PF01812">
    <property type="entry name" value="5-FTHF_cyc-lig"/>
    <property type="match status" value="1"/>
</dbReference>
<dbReference type="GO" id="GO:0009396">
    <property type="term" value="P:folic acid-containing compound biosynthetic process"/>
    <property type="evidence" value="ECO:0007669"/>
    <property type="project" value="TreeGrafter"/>
</dbReference>
<protein>
    <recommendedName>
        <fullName evidence="5">5-formyltetrahydrofolate cyclo-ligase</fullName>
        <ecNumber evidence="5">6.3.3.2</ecNumber>
    </recommendedName>
</protein>